<dbReference type="PANTHER" id="PTHR38431:SF1">
    <property type="entry name" value="BLL2305 PROTEIN"/>
    <property type="match status" value="1"/>
</dbReference>
<accession>T0ZTJ1</accession>
<reference evidence="2" key="2">
    <citation type="journal article" date="2014" name="ISME J.">
        <title>Microbial stratification in low pH oxic and suboxic macroscopic growths along an acid mine drainage.</title>
        <authorList>
            <person name="Mendez-Garcia C."/>
            <person name="Mesa V."/>
            <person name="Sprenger R.R."/>
            <person name="Richter M."/>
            <person name="Diez M.S."/>
            <person name="Solano J."/>
            <person name="Bargiela R."/>
            <person name="Golyshina O.V."/>
            <person name="Manteca A."/>
            <person name="Ramos J.L."/>
            <person name="Gallego J.R."/>
            <person name="Llorente I."/>
            <person name="Martins Dos Santos V.A."/>
            <person name="Jensen O.N."/>
            <person name="Pelaez A.I."/>
            <person name="Sanchez J."/>
            <person name="Ferrer M."/>
        </authorList>
    </citation>
    <scope>NUCLEOTIDE SEQUENCE</scope>
</reference>
<dbReference type="Gene3D" id="3.40.190.10">
    <property type="entry name" value="Periplasmic binding protein-like II"/>
    <property type="match status" value="1"/>
</dbReference>
<dbReference type="Pfam" id="PF12727">
    <property type="entry name" value="PBP_like"/>
    <property type="match status" value="1"/>
</dbReference>
<name>T0ZTJ1_9ZZZZ</name>
<dbReference type="EMBL" id="AUZY01011759">
    <property type="protein sequence ID" value="EQD33145.1"/>
    <property type="molecule type" value="Genomic_DNA"/>
</dbReference>
<dbReference type="SUPFAM" id="SSF53850">
    <property type="entry name" value="Periplasmic binding protein-like II"/>
    <property type="match status" value="1"/>
</dbReference>
<dbReference type="InterPro" id="IPR024370">
    <property type="entry name" value="PBP_domain"/>
</dbReference>
<comment type="caution">
    <text evidence="2">The sequence shown here is derived from an EMBL/GenBank/DDBJ whole genome shotgun (WGS) entry which is preliminary data.</text>
</comment>
<dbReference type="InterPro" id="IPR036688">
    <property type="entry name" value="MoeA_C_domain_IV_sf"/>
</dbReference>
<gene>
    <name evidence="2" type="ORF">B1B_17597</name>
</gene>
<dbReference type="GO" id="GO:0032324">
    <property type="term" value="P:molybdopterin cofactor biosynthetic process"/>
    <property type="evidence" value="ECO:0007669"/>
    <property type="project" value="InterPro"/>
</dbReference>
<organism evidence="2">
    <name type="scientific">mine drainage metagenome</name>
    <dbReference type="NCBI Taxonomy" id="410659"/>
    <lineage>
        <taxon>unclassified sequences</taxon>
        <taxon>metagenomes</taxon>
        <taxon>ecological metagenomes</taxon>
    </lineage>
</organism>
<dbReference type="Gene3D" id="2.40.340.10">
    <property type="entry name" value="MoeA, C-terminal, domain IV"/>
    <property type="match status" value="1"/>
</dbReference>
<feature type="domain" description="PBP" evidence="1">
    <location>
        <begin position="74"/>
        <end position="252"/>
    </location>
</feature>
<dbReference type="AlphaFoldDB" id="T0ZTJ1"/>
<dbReference type="PANTHER" id="PTHR38431">
    <property type="entry name" value="BLL2305 PROTEIN"/>
    <property type="match status" value="1"/>
</dbReference>
<feature type="non-terminal residue" evidence="2">
    <location>
        <position position="1"/>
    </location>
</feature>
<sequence>ERSGMIAYPLLGDSGSVSRIMRSDGYISEFGNRSYLNTGETVQVTLFSDDVQLPDIIFIGSHDIAVEAIFRKLSVSVKVINVGSTGGVNAIRRKEADIAGVHILNPDSMRYNDFSLDPGIGEVAELVKGYTREQGILVRPGNPHKIRSLADIAASGATFVNRNPGSGTRIMIDSILSSAKIEPGQIKGFTYEVKTHYAVANAIWSGRTDAGIAIRQAAVMYGLDFISLGREEYDFLVLKESRDKLSGFLETLKSRWFRDVLSKNFSGYEAIKP</sequence>
<protein>
    <submittedName>
        <fullName evidence="2">Molybdenum cofactor synthesis domain-containing protein</fullName>
    </submittedName>
</protein>
<proteinExistence type="predicted"/>
<evidence type="ECO:0000259" key="1">
    <source>
        <dbReference type="Pfam" id="PF12727"/>
    </source>
</evidence>
<reference evidence="2" key="1">
    <citation type="submission" date="2013-08" db="EMBL/GenBank/DDBJ databases">
        <authorList>
            <person name="Mendez C."/>
            <person name="Richter M."/>
            <person name="Ferrer M."/>
            <person name="Sanchez J."/>
        </authorList>
    </citation>
    <scope>NUCLEOTIDE SEQUENCE</scope>
</reference>
<evidence type="ECO:0000313" key="2">
    <source>
        <dbReference type="EMBL" id="EQD33145.1"/>
    </source>
</evidence>
<dbReference type="SUPFAM" id="SSF63867">
    <property type="entry name" value="MoeA C-terminal domain-like"/>
    <property type="match status" value="1"/>
</dbReference>